<dbReference type="InterPro" id="IPR007627">
    <property type="entry name" value="RNA_pol_sigma70_r2"/>
</dbReference>
<feature type="domain" description="RNA polymerase sigma-70 region 2" evidence="5">
    <location>
        <begin position="28"/>
        <end position="93"/>
    </location>
</feature>
<reference evidence="7" key="1">
    <citation type="submission" date="2020-10" db="EMBL/GenBank/DDBJ databases">
        <authorList>
            <person name="Lu T."/>
            <person name="Wang Q."/>
            <person name="Han X."/>
        </authorList>
    </citation>
    <scope>NUCLEOTIDE SEQUENCE</scope>
    <source>
        <strain evidence="7">WQ 366</strain>
    </source>
</reference>
<evidence type="ECO:0000256" key="3">
    <source>
        <dbReference type="ARBA" id="ARBA00023082"/>
    </source>
</evidence>
<evidence type="ECO:0000313" key="7">
    <source>
        <dbReference type="EMBL" id="MCA5006752.1"/>
    </source>
</evidence>
<comment type="caution">
    <text evidence="7">The sequence shown here is derived from an EMBL/GenBank/DDBJ whole genome shotgun (WGS) entry which is preliminary data.</text>
</comment>
<organism evidence="7 8">
    <name type="scientific">Sphingobacterium bovistauri</name>
    <dbReference type="NCBI Taxonomy" id="2781959"/>
    <lineage>
        <taxon>Bacteria</taxon>
        <taxon>Pseudomonadati</taxon>
        <taxon>Bacteroidota</taxon>
        <taxon>Sphingobacteriia</taxon>
        <taxon>Sphingobacteriales</taxon>
        <taxon>Sphingobacteriaceae</taxon>
        <taxon>Sphingobacterium</taxon>
    </lineage>
</organism>
<protein>
    <submittedName>
        <fullName evidence="7">Sigma-70 family RNA polymerase sigma factor</fullName>
    </submittedName>
</protein>
<evidence type="ECO:0000313" key="8">
    <source>
        <dbReference type="Proteomes" id="UP001165302"/>
    </source>
</evidence>
<proteinExistence type="inferred from homology"/>
<dbReference type="InterPro" id="IPR013325">
    <property type="entry name" value="RNA_pol_sigma_r2"/>
</dbReference>
<evidence type="ECO:0000259" key="5">
    <source>
        <dbReference type="Pfam" id="PF04542"/>
    </source>
</evidence>
<dbReference type="EMBL" id="JADEYP010000045">
    <property type="protein sequence ID" value="MCA5006752.1"/>
    <property type="molecule type" value="Genomic_DNA"/>
</dbReference>
<dbReference type="NCBIfam" id="TIGR02937">
    <property type="entry name" value="sigma70-ECF"/>
    <property type="match status" value="1"/>
</dbReference>
<sequence>MKELEINSDTQLCKLLIQGDHKAFASIFNKYKRQLATNLYKLLRSEEITQDILQETFIALWENREKLDDSKPLKSYIFTIAANKTKNVFRKAATDENYKSLLLEYYQEDYNPILDNIYRKENLQLLDNLLSKLSPQQKTIIQLSKIELRTHKEIASLLGLSEQTVNTHVRDANKKLKSLITTNIKIISAILVALS</sequence>
<comment type="similarity">
    <text evidence="1">Belongs to the sigma-70 factor family. ECF subfamily.</text>
</comment>
<dbReference type="CDD" id="cd06171">
    <property type="entry name" value="Sigma70_r4"/>
    <property type="match status" value="1"/>
</dbReference>
<dbReference type="InterPro" id="IPR013249">
    <property type="entry name" value="RNA_pol_sigma70_r4_t2"/>
</dbReference>
<dbReference type="InterPro" id="IPR013324">
    <property type="entry name" value="RNA_pol_sigma_r3/r4-like"/>
</dbReference>
<dbReference type="Pfam" id="PF04542">
    <property type="entry name" value="Sigma70_r2"/>
    <property type="match status" value="1"/>
</dbReference>
<dbReference type="Gene3D" id="1.10.10.10">
    <property type="entry name" value="Winged helix-like DNA-binding domain superfamily/Winged helix DNA-binding domain"/>
    <property type="match status" value="1"/>
</dbReference>
<dbReference type="PANTHER" id="PTHR43133">
    <property type="entry name" value="RNA POLYMERASE ECF-TYPE SIGMA FACTO"/>
    <property type="match status" value="1"/>
</dbReference>
<dbReference type="Gene3D" id="1.10.1740.10">
    <property type="match status" value="1"/>
</dbReference>
<name>A0ABS7ZAY5_9SPHI</name>
<dbReference type="SUPFAM" id="SSF88659">
    <property type="entry name" value="Sigma3 and sigma4 domains of RNA polymerase sigma factors"/>
    <property type="match status" value="1"/>
</dbReference>
<dbReference type="PANTHER" id="PTHR43133:SF46">
    <property type="entry name" value="RNA POLYMERASE SIGMA-70 FACTOR ECF SUBFAMILY"/>
    <property type="match status" value="1"/>
</dbReference>
<keyword evidence="2" id="KW-0805">Transcription regulation</keyword>
<dbReference type="InterPro" id="IPR014284">
    <property type="entry name" value="RNA_pol_sigma-70_dom"/>
</dbReference>
<dbReference type="RefSeq" id="WP_225555107.1">
    <property type="nucleotide sequence ID" value="NZ_JADEYP010000045.1"/>
</dbReference>
<keyword evidence="8" id="KW-1185">Reference proteome</keyword>
<dbReference type="InterPro" id="IPR039425">
    <property type="entry name" value="RNA_pol_sigma-70-like"/>
</dbReference>
<feature type="domain" description="RNA polymerase sigma factor 70 region 4 type 2" evidence="6">
    <location>
        <begin position="124"/>
        <end position="176"/>
    </location>
</feature>
<keyword evidence="4" id="KW-0804">Transcription</keyword>
<evidence type="ECO:0000256" key="4">
    <source>
        <dbReference type="ARBA" id="ARBA00023163"/>
    </source>
</evidence>
<keyword evidence="3" id="KW-0731">Sigma factor</keyword>
<dbReference type="Proteomes" id="UP001165302">
    <property type="component" value="Unassembled WGS sequence"/>
</dbReference>
<gene>
    <name evidence="7" type="ORF">IPZ78_16555</name>
</gene>
<evidence type="ECO:0000259" key="6">
    <source>
        <dbReference type="Pfam" id="PF08281"/>
    </source>
</evidence>
<dbReference type="SUPFAM" id="SSF88946">
    <property type="entry name" value="Sigma2 domain of RNA polymerase sigma factors"/>
    <property type="match status" value="1"/>
</dbReference>
<evidence type="ECO:0000256" key="2">
    <source>
        <dbReference type="ARBA" id="ARBA00023015"/>
    </source>
</evidence>
<accession>A0ABS7ZAY5</accession>
<dbReference type="Pfam" id="PF08281">
    <property type="entry name" value="Sigma70_r4_2"/>
    <property type="match status" value="1"/>
</dbReference>
<evidence type="ECO:0000256" key="1">
    <source>
        <dbReference type="ARBA" id="ARBA00010641"/>
    </source>
</evidence>
<dbReference type="InterPro" id="IPR036388">
    <property type="entry name" value="WH-like_DNA-bd_sf"/>
</dbReference>